<evidence type="ECO:0000256" key="3">
    <source>
        <dbReference type="SAM" id="Phobius"/>
    </source>
</evidence>
<feature type="transmembrane region" description="Helical" evidence="3">
    <location>
        <begin position="135"/>
        <end position="156"/>
    </location>
</feature>
<feature type="transmembrane region" description="Helical" evidence="3">
    <location>
        <begin position="162"/>
        <end position="185"/>
    </location>
</feature>
<keyword evidence="3" id="KW-1133">Transmembrane helix</keyword>
<evidence type="ECO:0000313" key="4">
    <source>
        <dbReference type="EMBL" id="KAB8186833.1"/>
    </source>
</evidence>
<keyword evidence="3" id="KW-0812">Transmembrane</keyword>
<keyword evidence="5" id="KW-1185">Reference proteome</keyword>
<dbReference type="OrthoDB" id="3543561at2"/>
<feature type="region of interest" description="Disordered" evidence="2">
    <location>
        <begin position="362"/>
        <end position="401"/>
    </location>
</feature>
<dbReference type="EMBL" id="VDLX02000028">
    <property type="protein sequence ID" value="KAB8186833.1"/>
    <property type="molecule type" value="Genomic_DNA"/>
</dbReference>
<name>A0A5C4V6L9_9ACTN</name>
<keyword evidence="3" id="KW-0472">Membrane</keyword>
<evidence type="ECO:0000313" key="5">
    <source>
        <dbReference type="Proteomes" id="UP000312512"/>
    </source>
</evidence>
<accession>A0A5C4V6L9</accession>
<feature type="transmembrane region" description="Helical" evidence="3">
    <location>
        <begin position="197"/>
        <end position="217"/>
    </location>
</feature>
<protein>
    <submittedName>
        <fullName evidence="4">Uncharacterized protein</fullName>
    </submittedName>
</protein>
<evidence type="ECO:0000256" key="2">
    <source>
        <dbReference type="SAM" id="MobiDB-lite"/>
    </source>
</evidence>
<feature type="compositionally biased region" description="Basic and acidic residues" evidence="2">
    <location>
        <begin position="388"/>
        <end position="401"/>
    </location>
</feature>
<feature type="coiled-coil region" evidence="1">
    <location>
        <begin position="85"/>
        <end position="112"/>
    </location>
</feature>
<organism evidence="4 5">
    <name type="scientific">Nonomuraea phyllanthi</name>
    <dbReference type="NCBI Taxonomy" id="2219224"/>
    <lineage>
        <taxon>Bacteria</taxon>
        <taxon>Bacillati</taxon>
        <taxon>Actinomycetota</taxon>
        <taxon>Actinomycetes</taxon>
        <taxon>Streptosporangiales</taxon>
        <taxon>Streptosporangiaceae</taxon>
        <taxon>Nonomuraea</taxon>
    </lineage>
</organism>
<dbReference type="AlphaFoldDB" id="A0A5C4V6L9"/>
<evidence type="ECO:0000256" key="1">
    <source>
        <dbReference type="SAM" id="Coils"/>
    </source>
</evidence>
<feature type="transmembrane region" description="Helical" evidence="3">
    <location>
        <begin position="229"/>
        <end position="246"/>
    </location>
</feature>
<dbReference type="Proteomes" id="UP000312512">
    <property type="component" value="Unassembled WGS sequence"/>
</dbReference>
<reference evidence="4 5" key="1">
    <citation type="submission" date="2019-10" db="EMBL/GenBank/DDBJ databases">
        <title>Nonomuraea sp. nov., isolated from Phyllanthus amarus.</title>
        <authorList>
            <person name="Klykleung N."/>
            <person name="Tanasupawat S."/>
        </authorList>
    </citation>
    <scope>NUCLEOTIDE SEQUENCE [LARGE SCALE GENOMIC DNA]</scope>
    <source>
        <strain evidence="4 5">PA1-10</strain>
    </source>
</reference>
<comment type="caution">
    <text evidence="4">The sequence shown here is derived from an EMBL/GenBank/DDBJ whole genome shotgun (WGS) entry which is preliminary data.</text>
</comment>
<proteinExistence type="predicted"/>
<feature type="compositionally biased region" description="Low complexity" evidence="2">
    <location>
        <begin position="363"/>
        <end position="384"/>
    </location>
</feature>
<dbReference type="RefSeq" id="WP_139637498.1">
    <property type="nucleotide sequence ID" value="NZ_VDLX02000028.1"/>
</dbReference>
<sequence>MTPSKDGLAANPLSENLAQLNNFTDANVKALGQSVAREESVVGPTADAPKTAEPVNAVARAARAERIVASAAAKAQRDAIRDQARRDRERRAEQWAAEREQLRTERKRARKTAAATARTTAYEVWRHRLTSWWHAFVMVGAIVGVNIVAVAGQVTAFQAAPFSWPAAGALGAAAVIESIAIYIGWHAHIALIEGDSVFRLRAASYGIAAGVAALNYHHYAADWSLDDQAVMFGGASLLSPWLWAIHSRHVHRKDLRAKGLIDPRAPKFAALRWILHRAETWRALKWAVRHGEQSPTAAILAIQITETGKPAERLARRASVELDAGREALVRAQAAALAATEAYAAVLERRVSEVSAIAPPAPLEIEPAPDSSADAQEDAAAVSEVSDETPRERPDAQDNKEAEKWIRAAMRKGKTPKQADIAAKFGFSNGWANLRVKAARADLTAEGYRFLPGNRVIPPIEAAASPTAANVSDANTEVSGDQS</sequence>
<gene>
    <name evidence="4" type="ORF">FH608_045910</name>
</gene>
<keyword evidence="1" id="KW-0175">Coiled coil</keyword>